<reference evidence="7 8" key="1">
    <citation type="submission" date="2019-08" db="EMBL/GenBank/DDBJ databases">
        <authorList>
            <person name="Alioto T."/>
            <person name="Alioto T."/>
            <person name="Gomez Garrido J."/>
        </authorList>
    </citation>
    <scope>NUCLEOTIDE SEQUENCE [LARGE SCALE GENOMIC DNA]</scope>
</reference>
<dbReference type="OrthoDB" id="6134459at2759"/>
<feature type="transmembrane region" description="Helical" evidence="5">
    <location>
        <begin position="419"/>
        <end position="444"/>
    </location>
</feature>
<evidence type="ECO:0000256" key="4">
    <source>
        <dbReference type="ARBA" id="ARBA00023136"/>
    </source>
</evidence>
<protein>
    <submittedName>
        <fullName evidence="7">GPCR, family 2-like,GPCR, family 2, secretin-like</fullName>
    </submittedName>
</protein>
<accession>A0A5E4MF01</accession>
<gene>
    <name evidence="7" type="ORF">CINCED_3A025414</name>
</gene>
<proteinExistence type="predicted"/>
<evidence type="ECO:0000256" key="5">
    <source>
        <dbReference type="SAM" id="Phobius"/>
    </source>
</evidence>
<dbReference type="PROSITE" id="PS50261">
    <property type="entry name" value="G_PROTEIN_RECEP_F2_4"/>
    <property type="match status" value="1"/>
</dbReference>
<feature type="transmembrane region" description="Helical" evidence="5">
    <location>
        <begin position="582"/>
        <end position="608"/>
    </location>
</feature>
<evidence type="ECO:0000256" key="2">
    <source>
        <dbReference type="ARBA" id="ARBA00022692"/>
    </source>
</evidence>
<dbReference type="CDD" id="cd15039">
    <property type="entry name" value="7tmB3_Methuselah-like"/>
    <property type="match status" value="1"/>
</dbReference>
<keyword evidence="8" id="KW-1185">Reference proteome</keyword>
<dbReference type="GO" id="GO:0004930">
    <property type="term" value="F:G protein-coupled receptor activity"/>
    <property type="evidence" value="ECO:0007669"/>
    <property type="project" value="InterPro"/>
</dbReference>
<dbReference type="Proteomes" id="UP000325440">
    <property type="component" value="Unassembled WGS sequence"/>
</dbReference>
<evidence type="ECO:0000313" key="8">
    <source>
        <dbReference type="Proteomes" id="UP000325440"/>
    </source>
</evidence>
<organism evidence="7 8">
    <name type="scientific">Cinara cedri</name>
    <dbReference type="NCBI Taxonomy" id="506608"/>
    <lineage>
        <taxon>Eukaryota</taxon>
        <taxon>Metazoa</taxon>
        <taxon>Ecdysozoa</taxon>
        <taxon>Arthropoda</taxon>
        <taxon>Hexapoda</taxon>
        <taxon>Insecta</taxon>
        <taxon>Pterygota</taxon>
        <taxon>Neoptera</taxon>
        <taxon>Paraneoptera</taxon>
        <taxon>Hemiptera</taxon>
        <taxon>Sternorrhyncha</taxon>
        <taxon>Aphidomorpha</taxon>
        <taxon>Aphidoidea</taxon>
        <taxon>Aphididae</taxon>
        <taxon>Lachninae</taxon>
        <taxon>Cinara</taxon>
    </lineage>
</organism>
<sequence length="715" mass="79139">MIHYCIHAFVSKKDDAEDITSLEESGEDDKTFNTSVIIRTEDELKCQNDFSYDTATLARCYDDKACKVYGDCCKNSTYYEEREQTFMRPRVNASIYNNSLYGCFRVEGMNFESLIIAKCPRTFADAEATAVDREIRNKCEHDASDTISRYPVTSAVTGHVYKNTYCAWCHGDRNRVVYWKPVFRCLSSNGISKGPFQLEDGSDRTLLYHEGQWYYTDYDAQKLLHCVFELQQPKIEAAPALRKCVGSHAGLVDGCPAGTPAPLARACASYTYYLFEYNADNDANVRAFRNVECARCNNVTTKHLKCSPPPPKLRTVGFNVLFKAAYKRSGPCSQNELYDVIATRCRDVHEELQGACRKSVEFKAGEYDSWTVDNASVYVYKYKKRIRYQKMGSGGTVDVCIEDADGLLHPNTRSVYATYLVYAGIAGSFVSVAALVAHLALFGSSGTEPKNLPEKNLASLSVSLLLGYCGFLSIALKATPAGSGWPCLTSALATQFGFLAAFSWMFIMSVDVWSVLNASTKKLRVVGGQRNGRFIAYSTFAWLVPASLTAFSAVLQLSKNPVVPEFRPNFQYNCWFRNPQSLIALFVLPAGVTIAANYVSFVGAVRLISSSGVDGFKSAGSSSTAAINRARKNFKIYVRLSLMMGLAWIFGLAGALTDSDVVWTAYTVLNSLQGAFIFLAFDCNWKTAKTLVAFRKVASVSDTQTTNITPLSATN</sequence>
<feature type="transmembrane region" description="Helical" evidence="5">
    <location>
        <begin position="636"/>
        <end position="656"/>
    </location>
</feature>
<feature type="transmembrane region" description="Helical" evidence="5">
    <location>
        <begin position="662"/>
        <end position="681"/>
    </location>
</feature>
<dbReference type="GO" id="GO:0016020">
    <property type="term" value="C:membrane"/>
    <property type="evidence" value="ECO:0007669"/>
    <property type="project" value="UniProtKB-SubCell"/>
</dbReference>
<dbReference type="EMBL" id="CABPRJ010000504">
    <property type="protein sequence ID" value="VVC30071.1"/>
    <property type="molecule type" value="Genomic_DNA"/>
</dbReference>
<dbReference type="GO" id="GO:0007166">
    <property type="term" value="P:cell surface receptor signaling pathway"/>
    <property type="evidence" value="ECO:0007669"/>
    <property type="project" value="InterPro"/>
</dbReference>
<evidence type="ECO:0000259" key="6">
    <source>
        <dbReference type="PROSITE" id="PS50261"/>
    </source>
</evidence>
<feature type="transmembrane region" description="Helical" evidence="5">
    <location>
        <begin position="534"/>
        <end position="555"/>
    </location>
</feature>
<evidence type="ECO:0000256" key="3">
    <source>
        <dbReference type="ARBA" id="ARBA00022989"/>
    </source>
</evidence>
<dbReference type="InterPro" id="IPR000832">
    <property type="entry name" value="GPCR_2_secretin-like"/>
</dbReference>
<keyword evidence="3 5" id="KW-1133">Transmembrane helix</keyword>
<keyword evidence="4 5" id="KW-0472">Membrane</keyword>
<comment type="subcellular location">
    <subcellularLocation>
        <location evidence="1">Membrane</location>
        <topology evidence="1">Multi-pass membrane protein</topology>
    </subcellularLocation>
</comment>
<feature type="transmembrane region" description="Helical" evidence="5">
    <location>
        <begin position="496"/>
        <end position="513"/>
    </location>
</feature>
<evidence type="ECO:0000256" key="1">
    <source>
        <dbReference type="ARBA" id="ARBA00004141"/>
    </source>
</evidence>
<dbReference type="InterPro" id="IPR053231">
    <property type="entry name" value="GPCR_LN-TM7"/>
</dbReference>
<dbReference type="PANTHER" id="PTHR45902:SF5">
    <property type="entry name" value="G-PROTEIN COUPLED RECEPTORS FAMILY 2 PROFILE 2 DOMAIN-CONTAINING PROTEIN"/>
    <property type="match status" value="1"/>
</dbReference>
<evidence type="ECO:0000313" key="7">
    <source>
        <dbReference type="EMBL" id="VVC30071.1"/>
    </source>
</evidence>
<feature type="transmembrane region" description="Helical" evidence="5">
    <location>
        <begin position="456"/>
        <end position="476"/>
    </location>
</feature>
<dbReference type="AlphaFoldDB" id="A0A5E4MF01"/>
<dbReference type="InterPro" id="IPR017981">
    <property type="entry name" value="GPCR_2-like_7TM"/>
</dbReference>
<dbReference type="PANTHER" id="PTHR45902">
    <property type="entry name" value="LATROPHILIN RECEPTOR-LIKE PROTEIN A"/>
    <property type="match status" value="1"/>
</dbReference>
<dbReference type="Gene3D" id="1.20.1070.10">
    <property type="entry name" value="Rhodopsin 7-helix transmembrane proteins"/>
    <property type="match status" value="1"/>
</dbReference>
<dbReference type="Pfam" id="PF00002">
    <property type="entry name" value="7tm_2"/>
    <property type="match status" value="1"/>
</dbReference>
<keyword evidence="2 5" id="KW-0812">Transmembrane</keyword>
<feature type="domain" description="G-protein coupled receptors family 2 profile 2" evidence="6">
    <location>
        <begin position="417"/>
        <end position="685"/>
    </location>
</feature>
<name>A0A5E4MF01_9HEMI</name>